<dbReference type="GO" id="GO:0032259">
    <property type="term" value="P:methylation"/>
    <property type="evidence" value="ECO:0007669"/>
    <property type="project" value="UniProtKB-KW"/>
</dbReference>
<dbReference type="PANTHER" id="PTHR43619">
    <property type="entry name" value="S-ADENOSYL-L-METHIONINE-DEPENDENT METHYLTRANSFERASE YKTD-RELATED"/>
    <property type="match status" value="1"/>
</dbReference>
<dbReference type="Proteomes" id="UP000430692">
    <property type="component" value="Unassembled WGS sequence"/>
</dbReference>
<keyword evidence="3 5" id="KW-0808">Transferase</keyword>
<keyword evidence="2 4" id="KW-0489">Methyltransferase</keyword>
<comment type="function">
    <text evidence="4">Exhibits S-adenosyl-L-methionine-dependent methyltransferase activity.</text>
</comment>
<sequence length="297" mass="33798">MKKLHPSKTAQSIAAHYLLLSYDPIFGKLVPKEAIKPLQWFLSELSGVASASLFLYRIPFIRSYLRWMEKKILSGFSIHIALRKHWIESKVKEAISSGTEQVVVLGAGFDTLSYRLHHHYPQVNWIELDHIDTQRVKQKALDKNGEIKDNLHLTSADFTKQNLSEVLLFVPSFQAQLPTIYIAEGLLMYLPEEDVLSLFQQLSVLHKKTCQVVGTALEPNRYGELSIQGTGKVKIDSKKSGEPLLWGTKSVDLQAFLTKCDFDSVFTKYTHDLLSDTVPDLQEPHTLPSEEYLFIAR</sequence>
<dbReference type="RefSeq" id="WP_160799879.1">
    <property type="nucleotide sequence ID" value="NZ_WUUL01000002.1"/>
</dbReference>
<dbReference type="Gene3D" id="3.40.50.150">
    <property type="entry name" value="Vaccinia Virus protein VP39"/>
    <property type="match status" value="1"/>
</dbReference>
<dbReference type="Pfam" id="PF04072">
    <property type="entry name" value="LCM"/>
    <property type="match status" value="1"/>
</dbReference>
<dbReference type="InterPro" id="IPR029063">
    <property type="entry name" value="SAM-dependent_MTases_sf"/>
</dbReference>
<dbReference type="PANTHER" id="PTHR43619:SF2">
    <property type="entry name" value="S-ADENOSYL-L-METHIONINE-DEPENDENT METHYLTRANSFERASES SUPERFAMILY PROTEIN"/>
    <property type="match status" value="1"/>
</dbReference>
<name>A0A6I4VSD6_9BACL</name>
<evidence type="ECO:0000256" key="3">
    <source>
        <dbReference type="ARBA" id="ARBA00022679"/>
    </source>
</evidence>
<dbReference type="EC" id="2.1.1.-" evidence="4"/>
<evidence type="ECO:0000256" key="1">
    <source>
        <dbReference type="ARBA" id="ARBA00008138"/>
    </source>
</evidence>
<proteinExistence type="inferred from homology"/>
<evidence type="ECO:0000256" key="4">
    <source>
        <dbReference type="RuleBase" id="RU362030"/>
    </source>
</evidence>
<dbReference type="GO" id="GO:0008168">
    <property type="term" value="F:methyltransferase activity"/>
    <property type="evidence" value="ECO:0007669"/>
    <property type="project" value="UniProtKB-UniRule"/>
</dbReference>
<keyword evidence="4" id="KW-0949">S-adenosyl-L-methionine</keyword>
<dbReference type="EMBL" id="WUUL01000002">
    <property type="protein sequence ID" value="MXQ52720.1"/>
    <property type="molecule type" value="Genomic_DNA"/>
</dbReference>
<dbReference type="InterPro" id="IPR007213">
    <property type="entry name" value="Ppm1/Ppm2/Tcmp"/>
</dbReference>
<evidence type="ECO:0000256" key="2">
    <source>
        <dbReference type="ARBA" id="ARBA00022603"/>
    </source>
</evidence>
<dbReference type="SUPFAM" id="SSF53335">
    <property type="entry name" value="S-adenosyl-L-methionine-dependent methyltransferases"/>
    <property type="match status" value="1"/>
</dbReference>
<organism evidence="5 6">
    <name type="scientific">Shimazuella alba</name>
    <dbReference type="NCBI Taxonomy" id="2690964"/>
    <lineage>
        <taxon>Bacteria</taxon>
        <taxon>Bacillati</taxon>
        <taxon>Bacillota</taxon>
        <taxon>Bacilli</taxon>
        <taxon>Bacillales</taxon>
        <taxon>Thermoactinomycetaceae</taxon>
        <taxon>Shimazuella</taxon>
    </lineage>
</organism>
<protein>
    <recommendedName>
        <fullName evidence="4">S-adenosyl-L-methionine-dependent methyltransferase</fullName>
        <ecNumber evidence="4">2.1.1.-</ecNumber>
    </recommendedName>
</protein>
<reference evidence="5 6" key="1">
    <citation type="submission" date="2019-12" db="EMBL/GenBank/DDBJ databases">
        <title>Whole-genome analyses of novel actinobacteria.</title>
        <authorList>
            <person name="Sahin N."/>
            <person name="Saygin H."/>
        </authorList>
    </citation>
    <scope>NUCLEOTIDE SEQUENCE [LARGE SCALE GENOMIC DNA]</scope>
    <source>
        <strain evidence="5 6">KC615</strain>
    </source>
</reference>
<keyword evidence="6" id="KW-1185">Reference proteome</keyword>
<evidence type="ECO:0000313" key="6">
    <source>
        <dbReference type="Proteomes" id="UP000430692"/>
    </source>
</evidence>
<gene>
    <name evidence="5" type="ORF">GSM42_03035</name>
</gene>
<comment type="caution">
    <text evidence="5">The sequence shown here is derived from an EMBL/GenBank/DDBJ whole genome shotgun (WGS) entry which is preliminary data.</text>
</comment>
<dbReference type="InterPro" id="IPR011610">
    <property type="entry name" value="SAM_mthyl_Trfase_ML2640-like"/>
</dbReference>
<dbReference type="NCBIfam" id="TIGR00027">
    <property type="entry name" value="mthyl_TIGR00027"/>
    <property type="match status" value="1"/>
</dbReference>
<dbReference type="AlphaFoldDB" id="A0A6I4VSD6"/>
<evidence type="ECO:0000313" key="5">
    <source>
        <dbReference type="EMBL" id="MXQ52720.1"/>
    </source>
</evidence>
<accession>A0A6I4VSD6</accession>
<comment type="similarity">
    <text evidence="1 4">Belongs to the UPF0677 family.</text>
</comment>